<name>A0ABS5AU97_9STRE</name>
<evidence type="ECO:0000313" key="3">
    <source>
        <dbReference type="Proteomes" id="UP001519349"/>
    </source>
</evidence>
<accession>A0ABS5AU97</accession>
<dbReference type="RefSeq" id="WP_209550743.1">
    <property type="nucleotide sequence ID" value="NZ_QFAY01000003.1"/>
</dbReference>
<keyword evidence="3" id="KW-1185">Reference proteome</keyword>
<dbReference type="SUPFAM" id="SSF46689">
    <property type="entry name" value="Homeodomain-like"/>
    <property type="match status" value="1"/>
</dbReference>
<evidence type="ECO:0000259" key="1">
    <source>
        <dbReference type="Pfam" id="PF01710"/>
    </source>
</evidence>
<dbReference type="Gene3D" id="1.10.10.60">
    <property type="entry name" value="Homeodomain-like"/>
    <property type="match status" value="1"/>
</dbReference>
<organism evidence="2 3">
    <name type="scientific">Streptococcus panodentis</name>
    <dbReference type="NCBI Taxonomy" id="1581472"/>
    <lineage>
        <taxon>Bacteria</taxon>
        <taxon>Bacillati</taxon>
        <taxon>Bacillota</taxon>
        <taxon>Bacilli</taxon>
        <taxon>Lactobacillales</taxon>
        <taxon>Streptococcaceae</taxon>
        <taxon>Streptococcus</taxon>
    </lineage>
</organism>
<feature type="domain" description="Transposase Synechocystis PCC 6803" evidence="1">
    <location>
        <begin position="1"/>
        <end position="106"/>
    </location>
</feature>
<comment type="caution">
    <text evidence="2">The sequence shown here is derived from an EMBL/GenBank/DDBJ whole genome shotgun (WGS) entry which is preliminary data.</text>
</comment>
<sequence length="108" mass="12558">MSYGIDFRKRVLAYVQEGHTRQETAKIFNISTNTLYTWEKQQRELGHLERKKRVAKSRKIPLDELTAFVEAHPDSFLREIAAHFSCSIPSVWAALKQANITLKKDNKL</sequence>
<dbReference type="InterPro" id="IPR009057">
    <property type="entry name" value="Homeodomain-like_sf"/>
</dbReference>
<protein>
    <submittedName>
        <fullName evidence="2">Transposase</fullName>
    </submittedName>
</protein>
<dbReference type="InterPro" id="IPR002622">
    <property type="entry name" value="Transposase_14"/>
</dbReference>
<gene>
    <name evidence="2" type="ORF">DHL47_02170</name>
</gene>
<dbReference type="Pfam" id="PF01710">
    <property type="entry name" value="HTH_Tnp_IS630"/>
    <property type="match status" value="1"/>
</dbReference>
<proteinExistence type="predicted"/>
<dbReference type="Proteomes" id="UP001519349">
    <property type="component" value="Unassembled WGS sequence"/>
</dbReference>
<dbReference type="EMBL" id="QFAY01000003">
    <property type="protein sequence ID" value="MBP2620158.1"/>
    <property type="molecule type" value="Genomic_DNA"/>
</dbReference>
<evidence type="ECO:0000313" key="2">
    <source>
        <dbReference type="EMBL" id="MBP2620158.1"/>
    </source>
</evidence>
<reference evidence="2 3" key="1">
    <citation type="submission" date="2018-05" db="EMBL/GenBank/DDBJ databases">
        <title>Draft genome sequence of Streptococcus panodentis CCUG 70867T.</title>
        <authorList>
            <person name="Salva-Serra F."/>
            <person name="Mendez V."/>
            <person name="Jaen-Luchoro D."/>
            <person name="Gonzales-Siles L."/>
            <person name="Karlsson R."/>
            <person name="Engstrom-Jakobsson H."/>
            <person name="Busquets A."/>
            <person name="Gomila M."/>
            <person name="Pineiro-Iglesias B."/>
            <person name="Bennasar-Figueras A."/>
            <person name="Seeger M."/>
            <person name="Moore E."/>
        </authorList>
    </citation>
    <scope>NUCLEOTIDE SEQUENCE [LARGE SCALE GENOMIC DNA]</scope>
    <source>
        <strain evidence="2 3">CCUG 70867</strain>
    </source>
</reference>